<feature type="transmembrane region" description="Helical" evidence="1">
    <location>
        <begin position="54"/>
        <end position="72"/>
    </location>
</feature>
<feature type="transmembrane region" description="Helical" evidence="1">
    <location>
        <begin position="110"/>
        <end position="132"/>
    </location>
</feature>
<organism evidence="2 3">
    <name type="scientific">Caulobacter segnis</name>
    <dbReference type="NCBI Taxonomy" id="88688"/>
    <lineage>
        <taxon>Bacteria</taxon>
        <taxon>Pseudomonadati</taxon>
        <taxon>Pseudomonadota</taxon>
        <taxon>Alphaproteobacteria</taxon>
        <taxon>Caulobacterales</taxon>
        <taxon>Caulobacteraceae</taxon>
        <taxon>Caulobacter</taxon>
    </lineage>
</organism>
<keyword evidence="1" id="KW-1133">Transmembrane helix</keyword>
<evidence type="ECO:0008006" key="4">
    <source>
        <dbReference type="Google" id="ProtNLM"/>
    </source>
</evidence>
<keyword evidence="1" id="KW-0472">Membrane</keyword>
<keyword evidence="1" id="KW-0812">Transmembrane</keyword>
<name>A0ABY4ZTT6_9CAUL</name>
<keyword evidence="3" id="KW-1185">Reference proteome</keyword>
<protein>
    <recommendedName>
        <fullName evidence="4">Integral membrane protein</fullName>
    </recommendedName>
</protein>
<accession>A0ABY4ZTT6</accession>
<evidence type="ECO:0000313" key="2">
    <source>
        <dbReference type="EMBL" id="USQ95920.1"/>
    </source>
</evidence>
<proteinExistence type="predicted"/>
<dbReference type="Proteomes" id="UP001057520">
    <property type="component" value="Chromosome"/>
</dbReference>
<reference evidence="2 3" key="1">
    <citation type="submission" date="2022-04" db="EMBL/GenBank/DDBJ databases">
        <title>Genome sequence of soybean root-associated Caulobacter segnis RL271.</title>
        <authorList>
            <person name="Longley R."/>
            <person name="Bonito G."/>
            <person name="Trigodet F."/>
            <person name="Crosson S."/>
            <person name="Fiebig A."/>
        </authorList>
    </citation>
    <scope>NUCLEOTIDE SEQUENCE [LARGE SCALE GENOMIC DNA]</scope>
    <source>
        <strain evidence="2 3">RL271</strain>
    </source>
</reference>
<feature type="transmembrane region" description="Helical" evidence="1">
    <location>
        <begin position="6"/>
        <end position="24"/>
    </location>
</feature>
<feature type="transmembrane region" description="Helical" evidence="1">
    <location>
        <begin position="79"/>
        <end position="98"/>
    </location>
</feature>
<sequence>MLYLVLDYALYVVAFTVCGVALWLGDRPLKVTAFAVMFFWGISPLTRTGAYVPWNLPLTIVDSNAFLVLTWISLRWRRVWSAMIAGLALVMVVTPFVGMADQELDPYFKVFAYNILGYILVVELIVAIWLTVRARRQADEGAVRP</sequence>
<dbReference type="EMBL" id="CP096040">
    <property type="protein sequence ID" value="USQ95920.1"/>
    <property type="molecule type" value="Genomic_DNA"/>
</dbReference>
<evidence type="ECO:0000313" key="3">
    <source>
        <dbReference type="Proteomes" id="UP001057520"/>
    </source>
</evidence>
<evidence type="ECO:0000256" key="1">
    <source>
        <dbReference type="SAM" id="Phobius"/>
    </source>
</evidence>
<gene>
    <name evidence="2" type="ORF">MZV50_25855</name>
</gene>